<dbReference type="NCBIfam" id="NF008194">
    <property type="entry name" value="PRK10948.1"/>
    <property type="match status" value="1"/>
</dbReference>
<dbReference type="PANTHER" id="PTHR43575">
    <property type="entry name" value="PROTEIN ABCI7, CHLOROPLASTIC"/>
    <property type="match status" value="1"/>
</dbReference>
<dbReference type="InterPro" id="IPR037284">
    <property type="entry name" value="SUF_FeS_clus_asmbl_SufBD_sf"/>
</dbReference>
<evidence type="ECO:0000313" key="3">
    <source>
        <dbReference type="Proteomes" id="UP000193558"/>
    </source>
</evidence>
<dbReference type="RefSeq" id="WP_084936252.1">
    <property type="nucleotide sequence ID" value="NZ_MLFR01000024.1"/>
</dbReference>
<dbReference type="GO" id="GO:0016226">
    <property type="term" value="P:iron-sulfur cluster assembly"/>
    <property type="evidence" value="ECO:0007669"/>
    <property type="project" value="InterPro"/>
</dbReference>
<accession>A0A1X1CSM7</accession>
<dbReference type="OrthoDB" id="9768262at2"/>
<evidence type="ECO:0000313" key="2">
    <source>
        <dbReference type="EMBL" id="ORM67432.1"/>
    </source>
</evidence>
<dbReference type="AlphaFoldDB" id="A0A1X1CSM7"/>
<dbReference type="EMBL" id="MLFR01000024">
    <property type="protein sequence ID" value="ORM67432.1"/>
    <property type="molecule type" value="Genomic_DNA"/>
</dbReference>
<feature type="domain" description="SUF system FeS cluster assembly SufBD core" evidence="1">
    <location>
        <begin position="166"/>
        <end position="395"/>
    </location>
</feature>
<organism evidence="2 3">
    <name type="scientific">Pantoea rwandensis</name>
    <dbReference type="NCBI Taxonomy" id="1076550"/>
    <lineage>
        <taxon>Bacteria</taxon>
        <taxon>Pseudomonadati</taxon>
        <taxon>Pseudomonadota</taxon>
        <taxon>Gammaproteobacteria</taxon>
        <taxon>Enterobacterales</taxon>
        <taxon>Erwiniaceae</taxon>
        <taxon>Pantoea</taxon>
    </lineage>
</organism>
<dbReference type="PANTHER" id="PTHR43575:SF1">
    <property type="entry name" value="PROTEIN ABCI7, CHLOROPLASTIC"/>
    <property type="match status" value="1"/>
</dbReference>
<dbReference type="SUPFAM" id="SSF101960">
    <property type="entry name" value="Stabilizer of iron transporter SufD"/>
    <property type="match status" value="1"/>
</dbReference>
<dbReference type="Proteomes" id="UP000193558">
    <property type="component" value="Unassembled WGS sequence"/>
</dbReference>
<dbReference type="InterPro" id="IPR000825">
    <property type="entry name" value="SUF_FeS_clus_asmbl_SufBD_core"/>
</dbReference>
<protein>
    <submittedName>
        <fullName evidence="2">FeS cluster assembly protein SufD</fullName>
    </submittedName>
</protein>
<dbReference type="NCBIfam" id="TIGR01981">
    <property type="entry name" value="sufD"/>
    <property type="match status" value="1"/>
</dbReference>
<dbReference type="STRING" id="1076550.LH22_13880"/>
<evidence type="ECO:0000259" key="1">
    <source>
        <dbReference type="Pfam" id="PF01458"/>
    </source>
</evidence>
<comment type="caution">
    <text evidence="2">The sequence shown here is derived from an EMBL/GenBank/DDBJ whole genome shotgun (WGS) entry which is preliminary data.</text>
</comment>
<dbReference type="eggNOG" id="COG0719">
    <property type="taxonomic scope" value="Bacteria"/>
</dbReference>
<gene>
    <name evidence="2" type="ORF">HA51_19320</name>
</gene>
<dbReference type="Pfam" id="PF01458">
    <property type="entry name" value="SUFBD_core"/>
    <property type="match status" value="1"/>
</dbReference>
<proteinExistence type="predicted"/>
<dbReference type="InterPro" id="IPR055346">
    <property type="entry name" value="Fe-S_cluster_assembly_SufBD"/>
</dbReference>
<sequence>MAGLPTKSDNALQQWHHLFESRGDARSLQAQQHWQQLMRLGLPTRKHENWKYTALDGLLAHQFVLPEEQAVTAEQVAELALPLDAIQLVFVDGRFQPELSARDTELFDVQHSRAAERRPLPAAVQPEVFLHLTESLAEEVTSIRLARGKSAARPLYLLHITSGKADALNTVHHRHHLELEQSAEAEVIEHYVTLNGASHFTGARFTFAVADNAKLKHIKLAFEESSSYHFAHNDIVIGSDAQVSSTSFLLGAGLSRHNTSVQLNGENTELALNSLILPINSEVADTRSYLEHNKGHCLSRQLHKTISRDKGRSIFNGHIKVAKHALKTDGQMTNNNLLLGRLAEVDTKPQLEIYADDVKCSHGATIGRIDDEQMFYLRSRGITEEAAQQMIIHAFAAELTELLEEESLRQIVLQRIAARFPGVES</sequence>
<dbReference type="InterPro" id="IPR011542">
    <property type="entry name" value="SUF_FeS_clus_asmbl_SufD"/>
</dbReference>
<reference evidence="2 3" key="1">
    <citation type="journal article" date="2017" name="Antonie Van Leeuwenhoek">
        <title>Phylogenomic resolution of the bacterial genus Pantoea and its relationship with Erwinia and Tatumella.</title>
        <authorList>
            <person name="Palmer M."/>
            <person name="Steenkamp E.T."/>
            <person name="Coetzee M.P."/>
            <person name="Chan W.Y."/>
            <person name="van Zyl E."/>
            <person name="De Maayer P."/>
            <person name="Coutinho T.A."/>
            <person name="Blom J."/>
            <person name="Smits T.H."/>
            <person name="Duffy B."/>
            <person name="Venter S.N."/>
        </authorList>
    </citation>
    <scope>NUCLEOTIDE SEQUENCE [LARGE SCALE GENOMIC DNA]</scope>
    <source>
        <strain evidence="2 3">LMG 26275</strain>
    </source>
</reference>
<name>A0A1X1CSM7_9GAMM</name>